<dbReference type="EMBL" id="VNKI01000002">
    <property type="protein sequence ID" value="TVX82866.1"/>
    <property type="molecule type" value="Genomic_DNA"/>
</dbReference>
<dbReference type="InterPro" id="IPR022451">
    <property type="entry name" value="CHP03829_YokU"/>
</dbReference>
<name>A0A8B5Y225_9BACI</name>
<dbReference type="AlphaFoldDB" id="A0A8B5Y225"/>
<sequence>MKMDCLWCNAPNVEESEKKDCYWIMPDGKRSIKVLQVPALNCPECGIYVSDSMNQKVDEALSIYDVSEYPDEFTYDQLLQAPVKKLFNWK</sequence>
<dbReference type="Pfam" id="PF14122">
    <property type="entry name" value="YokU"/>
    <property type="match status" value="1"/>
</dbReference>
<protein>
    <submittedName>
        <fullName evidence="1">YgiT-type zinc finger protein</fullName>
    </submittedName>
</protein>
<comment type="caution">
    <text evidence="1">The sequence shown here is derived from an EMBL/GenBank/DDBJ whole genome shotgun (WGS) entry which is preliminary data.</text>
</comment>
<evidence type="ECO:0000313" key="1">
    <source>
        <dbReference type="EMBL" id="TVX82866.1"/>
    </source>
</evidence>
<proteinExistence type="predicted"/>
<evidence type="ECO:0000313" key="2">
    <source>
        <dbReference type="Proteomes" id="UP000317770"/>
    </source>
</evidence>
<dbReference type="Proteomes" id="UP000317770">
    <property type="component" value="Unassembled WGS sequence"/>
</dbReference>
<gene>
    <name evidence="1" type="ORF">FQP34_04540</name>
</gene>
<dbReference type="InterPro" id="IPR022453">
    <property type="entry name" value="Znf_MqsA-type"/>
</dbReference>
<accession>A0A8B5Y225</accession>
<reference evidence="1 2" key="1">
    <citation type="submission" date="2019-07" db="EMBL/GenBank/DDBJ databases">
        <title>Genome assembly of Bacillus simplex strain GGC-P6A.</title>
        <authorList>
            <person name="Jennings M.E."/>
            <person name="Barton H.A."/>
        </authorList>
    </citation>
    <scope>NUCLEOTIDE SEQUENCE [LARGE SCALE GENOMIC DNA]</scope>
    <source>
        <strain evidence="1 2">GGC-P6A</strain>
    </source>
</reference>
<organism evidence="1 2">
    <name type="scientific">Peribacillus simplex</name>
    <dbReference type="NCBI Taxonomy" id="1478"/>
    <lineage>
        <taxon>Bacteria</taxon>
        <taxon>Bacillati</taxon>
        <taxon>Bacillota</taxon>
        <taxon>Bacilli</taxon>
        <taxon>Bacillales</taxon>
        <taxon>Bacillaceae</taxon>
        <taxon>Peribacillus</taxon>
    </lineage>
</organism>
<dbReference type="NCBIfam" id="TIGR03831">
    <property type="entry name" value="YgiT_finger"/>
    <property type="match status" value="1"/>
</dbReference>